<dbReference type="GO" id="GO:0016787">
    <property type="term" value="F:hydrolase activity"/>
    <property type="evidence" value="ECO:0007669"/>
    <property type="project" value="UniProtKB-KW"/>
</dbReference>
<evidence type="ECO:0000259" key="2">
    <source>
        <dbReference type="Pfam" id="PF24899"/>
    </source>
</evidence>
<dbReference type="SUPFAM" id="SSF46934">
    <property type="entry name" value="UBA-like"/>
    <property type="match status" value="1"/>
</dbReference>
<gene>
    <name evidence="3" type="ORF">BT96DRAFT_244345</name>
</gene>
<accession>A0A6A4IRR2</accession>
<name>A0A6A4IRR2_9AGAR</name>
<evidence type="ECO:0000313" key="4">
    <source>
        <dbReference type="Proteomes" id="UP000799118"/>
    </source>
</evidence>
<sequence length="297" mass="33327">MAKKKKTQLKPVARGFATTSVPKKVVEAEVEDTSSAAASIDEARVEEEQVVENGNISGPGAPEQTVQDEFDEAKIEEQSLQNLVDKYQEKTEKEIVRSIKAIEIDRRFSKTLPSLELDPLMIDRILDLAKDFQTNEGKKTLDETEEKAVTKLAITYGVLRRLGFTEERVEECLVAINGVELEEAYEWLYMNCTEVELAPFSGNEEPRLPATPNTPKGSYPKTPRTPRTPAEFLAPPSPPAASKKSPKSCLLPVLMPMRQLLFPVGARNLDPHLNPLLPFSTHRLYRLHPLRKKIHTT</sequence>
<dbReference type="Pfam" id="PF24899">
    <property type="entry name" value="UBA_DHX29"/>
    <property type="match status" value="1"/>
</dbReference>
<dbReference type="EMBL" id="ML769384">
    <property type="protein sequence ID" value="KAE9410967.1"/>
    <property type="molecule type" value="Genomic_DNA"/>
</dbReference>
<dbReference type="OrthoDB" id="5600252at2759"/>
<dbReference type="Proteomes" id="UP000799118">
    <property type="component" value="Unassembled WGS sequence"/>
</dbReference>
<organism evidence="3 4">
    <name type="scientific">Gymnopus androsaceus JB14</name>
    <dbReference type="NCBI Taxonomy" id="1447944"/>
    <lineage>
        <taxon>Eukaryota</taxon>
        <taxon>Fungi</taxon>
        <taxon>Dikarya</taxon>
        <taxon>Basidiomycota</taxon>
        <taxon>Agaricomycotina</taxon>
        <taxon>Agaricomycetes</taxon>
        <taxon>Agaricomycetidae</taxon>
        <taxon>Agaricales</taxon>
        <taxon>Marasmiineae</taxon>
        <taxon>Omphalotaceae</taxon>
        <taxon>Gymnopus</taxon>
    </lineage>
</organism>
<evidence type="ECO:0000313" key="3">
    <source>
        <dbReference type="EMBL" id="KAE9410967.1"/>
    </source>
</evidence>
<proteinExistence type="predicted"/>
<keyword evidence="4" id="KW-1185">Reference proteome</keyword>
<reference evidence="3" key="1">
    <citation type="journal article" date="2019" name="Environ. Microbiol.">
        <title>Fungal ecological strategies reflected in gene transcription - a case study of two litter decomposers.</title>
        <authorList>
            <person name="Barbi F."/>
            <person name="Kohler A."/>
            <person name="Barry K."/>
            <person name="Baskaran P."/>
            <person name="Daum C."/>
            <person name="Fauchery L."/>
            <person name="Ihrmark K."/>
            <person name="Kuo A."/>
            <person name="LaButti K."/>
            <person name="Lipzen A."/>
            <person name="Morin E."/>
            <person name="Grigoriev I.V."/>
            <person name="Henrissat B."/>
            <person name="Lindahl B."/>
            <person name="Martin F."/>
        </authorList>
    </citation>
    <scope>NUCLEOTIDE SEQUENCE</scope>
    <source>
        <strain evidence="3">JB14</strain>
    </source>
</reference>
<dbReference type="InterPro" id="IPR009060">
    <property type="entry name" value="UBA-like_sf"/>
</dbReference>
<protein>
    <recommendedName>
        <fullName evidence="2">ATP-dependent RNA helicase DHX29-like UBA domain-containing protein</fullName>
    </recommendedName>
</protein>
<dbReference type="InterPro" id="IPR056890">
    <property type="entry name" value="UBA_DHX29-like"/>
</dbReference>
<feature type="region of interest" description="Disordered" evidence="1">
    <location>
        <begin position="203"/>
        <end position="245"/>
    </location>
</feature>
<feature type="domain" description="ATP-dependent RNA helicase DHX29-like UBA" evidence="2">
    <location>
        <begin position="151"/>
        <end position="197"/>
    </location>
</feature>
<evidence type="ECO:0000256" key="1">
    <source>
        <dbReference type="SAM" id="MobiDB-lite"/>
    </source>
</evidence>
<dbReference type="AlphaFoldDB" id="A0A6A4IRR2"/>
<dbReference type="GO" id="GO:0004386">
    <property type="term" value="F:helicase activity"/>
    <property type="evidence" value="ECO:0007669"/>
    <property type="project" value="UniProtKB-KW"/>
</dbReference>